<gene>
    <name evidence="2" type="ORF">GCM10009851_31660</name>
</gene>
<dbReference type="Gene3D" id="3.10.450.50">
    <property type="match status" value="1"/>
</dbReference>
<evidence type="ECO:0000313" key="3">
    <source>
        <dbReference type="Proteomes" id="UP001500929"/>
    </source>
</evidence>
<keyword evidence="3" id="KW-1185">Reference proteome</keyword>
<dbReference type="Pfam" id="PF13577">
    <property type="entry name" value="SnoaL_4"/>
    <property type="match status" value="1"/>
</dbReference>
<proteinExistence type="predicted"/>
<protein>
    <recommendedName>
        <fullName evidence="1">SnoaL-like domain-containing protein</fullName>
    </recommendedName>
</protein>
<sequence length="159" mass="18167">MTSPRPAAPGLADRVAIDDLYSEYLWALDTGDTEGWLDCFAPDAEVWEDQRDGTTWKGRGREQLRELILKFHGDPHFPGHQHRETARLFSADPEGRPDHWAVRSYTSATAFDVETQTATLYWAGYYRDVVGLVDGEWKLVKRWIAPWKGEVLSRFGGAR</sequence>
<comment type="caution">
    <text evidence="2">The sequence shown here is derived from an EMBL/GenBank/DDBJ whole genome shotgun (WGS) entry which is preliminary data.</text>
</comment>
<dbReference type="RefSeq" id="WP_259480285.1">
    <property type="nucleotide sequence ID" value="NZ_BAAAQY010000010.1"/>
</dbReference>
<dbReference type="SUPFAM" id="SSF54427">
    <property type="entry name" value="NTF2-like"/>
    <property type="match status" value="1"/>
</dbReference>
<reference evidence="2 3" key="1">
    <citation type="journal article" date="2019" name="Int. J. Syst. Evol. Microbiol.">
        <title>The Global Catalogue of Microorganisms (GCM) 10K type strain sequencing project: providing services to taxonomists for standard genome sequencing and annotation.</title>
        <authorList>
            <consortium name="The Broad Institute Genomics Platform"/>
            <consortium name="The Broad Institute Genome Sequencing Center for Infectious Disease"/>
            <person name="Wu L."/>
            <person name="Ma J."/>
        </authorList>
    </citation>
    <scope>NUCLEOTIDE SEQUENCE [LARGE SCALE GENOMIC DNA]</scope>
    <source>
        <strain evidence="2 3">JCM 16117</strain>
    </source>
</reference>
<evidence type="ECO:0000313" key="2">
    <source>
        <dbReference type="EMBL" id="GAA2244071.1"/>
    </source>
</evidence>
<evidence type="ECO:0000259" key="1">
    <source>
        <dbReference type="Pfam" id="PF13577"/>
    </source>
</evidence>
<dbReference type="EMBL" id="BAAAQY010000010">
    <property type="protein sequence ID" value="GAA2244071.1"/>
    <property type="molecule type" value="Genomic_DNA"/>
</dbReference>
<feature type="domain" description="SnoaL-like" evidence="1">
    <location>
        <begin position="11"/>
        <end position="142"/>
    </location>
</feature>
<organism evidence="2 3">
    <name type="scientific">Herbiconiux moechotypicola</name>
    <dbReference type="NCBI Taxonomy" id="637393"/>
    <lineage>
        <taxon>Bacteria</taxon>
        <taxon>Bacillati</taxon>
        <taxon>Actinomycetota</taxon>
        <taxon>Actinomycetes</taxon>
        <taxon>Micrococcales</taxon>
        <taxon>Microbacteriaceae</taxon>
        <taxon>Herbiconiux</taxon>
    </lineage>
</organism>
<accession>A0ABN3DY41</accession>
<dbReference type="InterPro" id="IPR037401">
    <property type="entry name" value="SnoaL-like"/>
</dbReference>
<dbReference type="InterPro" id="IPR032710">
    <property type="entry name" value="NTF2-like_dom_sf"/>
</dbReference>
<dbReference type="Proteomes" id="UP001500929">
    <property type="component" value="Unassembled WGS sequence"/>
</dbReference>
<name>A0ABN3DY41_9MICO</name>